<dbReference type="Gene3D" id="2.180.10.10">
    <property type="entry name" value="RHS repeat-associated core"/>
    <property type="match status" value="2"/>
</dbReference>
<evidence type="ECO:0000256" key="1">
    <source>
        <dbReference type="SAM" id="SignalP"/>
    </source>
</evidence>
<dbReference type="InterPro" id="IPR022385">
    <property type="entry name" value="Rhs_assc_core"/>
</dbReference>
<evidence type="ECO:0000259" key="2">
    <source>
        <dbReference type="Pfam" id="PF20041"/>
    </source>
</evidence>
<dbReference type="EMBL" id="QKZT01000002">
    <property type="protein sequence ID" value="PZX56805.1"/>
    <property type="molecule type" value="Genomic_DNA"/>
</dbReference>
<organism evidence="3 4">
    <name type="scientific">Algoriphagus chordae</name>
    <dbReference type="NCBI Taxonomy" id="237019"/>
    <lineage>
        <taxon>Bacteria</taxon>
        <taxon>Pseudomonadati</taxon>
        <taxon>Bacteroidota</taxon>
        <taxon>Cytophagia</taxon>
        <taxon>Cytophagales</taxon>
        <taxon>Cyclobacteriaceae</taxon>
        <taxon>Algoriphagus</taxon>
    </lineage>
</organism>
<reference evidence="3 4" key="1">
    <citation type="submission" date="2018-06" db="EMBL/GenBank/DDBJ databases">
        <title>Genomic Encyclopedia of Archaeal and Bacterial Type Strains, Phase II (KMG-II): from individual species to whole genera.</title>
        <authorList>
            <person name="Goeker M."/>
        </authorList>
    </citation>
    <scope>NUCLEOTIDE SEQUENCE [LARGE SCALE GENOMIC DNA]</scope>
    <source>
        <strain evidence="3 4">DSM 19830</strain>
    </source>
</reference>
<dbReference type="Pfam" id="PF20041">
    <property type="entry name" value="DUF6443"/>
    <property type="match status" value="1"/>
</dbReference>
<dbReference type="RefSeq" id="WP_211318372.1">
    <property type="nucleotide sequence ID" value="NZ_QKZT01000002.1"/>
</dbReference>
<dbReference type="PANTHER" id="PTHR32305:SF15">
    <property type="entry name" value="PROTEIN RHSA-RELATED"/>
    <property type="match status" value="1"/>
</dbReference>
<feature type="signal peptide" evidence="1">
    <location>
        <begin position="1"/>
        <end position="22"/>
    </location>
</feature>
<feature type="domain" description="DUF6443" evidence="2">
    <location>
        <begin position="219"/>
        <end position="333"/>
    </location>
</feature>
<accession>A0A2W7S108</accession>
<name>A0A2W7S108_9BACT</name>
<comment type="caution">
    <text evidence="3">The sequence shown here is derived from an EMBL/GenBank/DDBJ whole genome shotgun (WGS) entry which is preliminary data.</text>
</comment>
<gene>
    <name evidence="3" type="ORF">LV85_00738</name>
</gene>
<evidence type="ECO:0000313" key="4">
    <source>
        <dbReference type="Proteomes" id="UP000248882"/>
    </source>
</evidence>
<dbReference type="NCBIfam" id="TIGR03696">
    <property type="entry name" value="Rhs_assc_core"/>
    <property type="match status" value="1"/>
</dbReference>
<evidence type="ECO:0000313" key="3">
    <source>
        <dbReference type="EMBL" id="PZX56805.1"/>
    </source>
</evidence>
<feature type="chain" id="PRO_5015856893" evidence="1">
    <location>
        <begin position="23"/>
        <end position="1503"/>
    </location>
</feature>
<keyword evidence="1" id="KW-0732">Signal</keyword>
<sequence length="1503" mass="167479">MKFLFLFPFMLVIGTTFCFSQAITHVDLVGSSSASAGVQTSYTVNFYSGSSQVAPPGSGTYFWDVNGATASGTTISSNILTWASAGTYSLYYEYSDVSGTYYDYMTVSVTGGTGDPCPIVLPSVPDITLIADGNDTLMANPAPPGFTYQWYDNNQVLLPYTTQSLPVLNVTSSKTYYIAYRYTATGCITSKMPVRINRYAEDLNWTREYAARDTLTGDYTLRNSSQKASFKQTTYHDGLGRVSQKVGIQASENGSDIITAFGYDALGRQYRDYLPFPNNTSYQGLYRSAATSLHSSYYTAQYSDSRGYADKTYEASPLNRILKQGVPGTPWIGHEIELFENVNIAADSVRIWTVNSSGLPVNGGLFANGSLSKIETYNEQDQRTIEYKDKLGRLILKKVQIDTAPTSHHDGWLCTYYVYDLMGRLRVVMPPKTISTLRSSNNWGGSTWDSNRYGLYYLYSYDSRGRQITKKLPGKAPEEMVYDKQDRLVASRDSLLLVQGKWLFAKYDVLGREVMTGLVTYSGNRATLQALVDGLGNNNAVINATSGKTGTSNAGGFPRSTDGNGEGDVLTVNYYDNYTFRKSALTYVKPTGYHDSSTKTTGMLTGTLIKNLGNNTRYETAIYYDSQGRVVQTISDHHLAGTVRISSKYDFENKPLETITQHTTPSTYTITKGYVYNNSGALSHITHRINSGGVVTLATHTYNQLGELTSKAYPAGGDAVTSFTYNIRGWLKKINDPQVSNASSKVFAQELFYESGGTGQYWNGNIAKTEWRGQDDIKKVYNFTYDAANRLKTAQYTVPTNSVHNGRYNLGYINYDANGNITTMQRVNQQTASIWALVDNLSYTYLSNSNKLIQVGESQGTNTYLSKDFKGTSSENYLYDRNGNLTKNLDKDITSITYNHLNLPVTITFSGTNKKIDYWYNARGVKLRQVNTDGATVKTFDYLGELVFENNAISYILHEEGRAAYENSAFQYEFFVKDHLGNVRQVIRAPISGARIATMEPENEEEEEKYFKNIKESRQGAGEHNKTPGGYATAWLNAGRNRILGPSRSQEVQQGDSVELGVFGKYVDPKKIRLSPASFVRSGMDKKMIQQLTEYGQNLSAGGVNEIAIANVIALVITELQQKPVPEAYMGYALYDSDSTLYEQGKVILSKKARNKHEELVKKIAVPKDGYIETYLVNETSDDVWFDQFRIESTGPLIVQETHYDPWGVELSGLGYQYAGIKVNPYLYNGKEANGHLGVNLYDYGARMYDPAIGRWFVMDPMAEQMRRHSPYNYAFNNPLRFIDPDGMVPQVAIVHSTPQHSESEDPTQNEVGTGQVVKGGYGEDIDIGNVWSHTEDGGYLSDLKKNDQNNSENKDCCQDGRPDLLGYGNFYRNQMGTDAGKDMFERYWLGKGDMVLTKKQFNEIVKLAKQQGADDIKGTSTNLNGQEVIAKVISFYGTEHGNSLGRATVYYNTKGVAVGFYDNFDFDPKPWGVRSFEAEVKTRLVNLDGKAVGAKSFKITYP</sequence>
<dbReference type="InterPro" id="IPR045619">
    <property type="entry name" value="DUF6443"/>
</dbReference>
<protein>
    <submittedName>
        <fullName evidence="3">RHS repeat-associated protein</fullName>
    </submittedName>
</protein>
<keyword evidence="4" id="KW-1185">Reference proteome</keyword>
<dbReference type="InterPro" id="IPR050708">
    <property type="entry name" value="T6SS_VgrG/RHS"/>
</dbReference>
<dbReference type="Proteomes" id="UP000248882">
    <property type="component" value="Unassembled WGS sequence"/>
</dbReference>
<dbReference type="PANTHER" id="PTHR32305">
    <property type="match status" value="1"/>
</dbReference>
<proteinExistence type="predicted"/>